<protein>
    <submittedName>
        <fullName evidence="3">Cell wall hydrolase SleB</fullName>
    </submittedName>
</protein>
<gene>
    <name evidence="3" type="ordered locus">Nther_0484</name>
</gene>
<keyword evidence="3" id="KW-0378">Hydrolase</keyword>
<dbReference type="STRING" id="457570.Nther_0484"/>
<dbReference type="GO" id="GO:0016787">
    <property type="term" value="F:hydrolase activity"/>
    <property type="evidence" value="ECO:0007669"/>
    <property type="project" value="UniProtKB-KW"/>
</dbReference>
<proteinExistence type="predicted"/>
<evidence type="ECO:0000313" key="4">
    <source>
        <dbReference type="Proteomes" id="UP000001683"/>
    </source>
</evidence>
<keyword evidence="4" id="KW-1185">Reference proteome</keyword>
<dbReference type="Gene3D" id="3.10.350.10">
    <property type="entry name" value="LysM domain"/>
    <property type="match status" value="1"/>
</dbReference>
<dbReference type="InterPro" id="IPR018392">
    <property type="entry name" value="LysM"/>
</dbReference>
<evidence type="ECO:0000256" key="1">
    <source>
        <dbReference type="SAM" id="MobiDB-lite"/>
    </source>
</evidence>
<dbReference type="HOGENOM" id="CLU_053345_1_2_9"/>
<dbReference type="PROSITE" id="PS51782">
    <property type="entry name" value="LYSM"/>
    <property type="match status" value="1"/>
</dbReference>
<reference evidence="3 4" key="1">
    <citation type="submission" date="2008-04" db="EMBL/GenBank/DDBJ databases">
        <title>Complete sequence of chromosome of Natranaerobius thermophilus JW/NM-WN-LF.</title>
        <authorList>
            <consortium name="US DOE Joint Genome Institute"/>
            <person name="Copeland A."/>
            <person name="Lucas S."/>
            <person name="Lapidus A."/>
            <person name="Glavina del Rio T."/>
            <person name="Dalin E."/>
            <person name="Tice H."/>
            <person name="Bruce D."/>
            <person name="Goodwin L."/>
            <person name="Pitluck S."/>
            <person name="Chertkov O."/>
            <person name="Brettin T."/>
            <person name="Detter J.C."/>
            <person name="Han C."/>
            <person name="Kuske C.R."/>
            <person name="Schmutz J."/>
            <person name="Larimer F."/>
            <person name="Land M."/>
            <person name="Hauser L."/>
            <person name="Kyrpides N."/>
            <person name="Lykidis A."/>
            <person name="Mesbah N.M."/>
            <person name="Wiegel J."/>
        </authorList>
    </citation>
    <scope>NUCLEOTIDE SEQUENCE [LARGE SCALE GENOMIC DNA]</scope>
    <source>
        <strain evidence="4">ATCC BAA-1301 / DSM 18059 / JW/NM-WN-LF</strain>
    </source>
</reference>
<dbReference type="InterPro" id="IPR011105">
    <property type="entry name" value="Cell_wall_hydrolase_SleB"/>
</dbReference>
<dbReference type="Pfam" id="PF07486">
    <property type="entry name" value="Hydrolase_2"/>
    <property type="match status" value="1"/>
</dbReference>
<organism evidence="3 4">
    <name type="scientific">Natranaerobius thermophilus (strain ATCC BAA-1301 / DSM 18059 / JW/NM-WN-LF)</name>
    <dbReference type="NCBI Taxonomy" id="457570"/>
    <lineage>
        <taxon>Bacteria</taxon>
        <taxon>Bacillati</taxon>
        <taxon>Bacillota</taxon>
        <taxon>Clostridia</taxon>
        <taxon>Natranaerobiales</taxon>
        <taxon>Natranaerobiaceae</taxon>
        <taxon>Natranaerobius</taxon>
    </lineage>
</organism>
<feature type="domain" description="LysM" evidence="2">
    <location>
        <begin position="40"/>
        <end position="83"/>
    </location>
</feature>
<dbReference type="InParanoid" id="B2A669"/>
<dbReference type="Proteomes" id="UP000001683">
    <property type="component" value="Chromosome"/>
</dbReference>
<feature type="region of interest" description="Disordered" evidence="1">
    <location>
        <begin position="82"/>
        <end position="119"/>
    </location>
</feature>
<dbReference type="SMART" id="SM00257">
    <property type="entry name" value="LysM"/>
    <property type="match status" value="1"/>
</dbReference>
<dbReference type="InterPro" id="IPR042047">
    <property type="entry name" value="SleB_dom1"/>
</dbReference>
<dbReference type="CDD" id="cd00118">
    <property type="entry name" value="LysM"/>
    <property type="match status" value="1"/>
</dbReference>
<evidence type="ECO:0000259" key="2">
    <source>
        <dbReference type="PROSITE" id="PS51782"/>
    </source>
</evidence>
<dbReference type="KEGG" id="nth:Nther_0484"/>
<dbReference type="Gene3D" id="6.20.240.60">
    <property type="match status" value="1"/>
</dbReference>
<dbReference type="Pfam" id="PF01476">
    <property type="entry name" value="LysM"/>
    <property type="match status" value="1"/>
</dbReference>
<dbReference type="InterPro" id="IPR036779">
    <property type="entry name" value="LysM_dom_sf"/>
</dbReference>
<dbReference type="eggNOG" id="COG1388">
    <property type="taxonomic scope" value="Bacteria"/>
</dbReference>
<dbReference type="SUPFAM" id="SSF54106">
    <property type="entry name" value="LysM domain"/>
    <property type="match status" value="1"/>
</dbReference>
<dbReference type="EMBL" id="CP001034">
    <property type="protein sequence ID" value="ACB84080.1"/>
    <property type="molecule type" value="Genomic_DNA"/>
</dbReference>
<reference evidence="3 4" key="2">
    <citation type="journal article" date="2011" name="J. Bacteriol.">
        <title>Complete genome sequence of the anaerobic, halophilic alkalithermophile Natranaerobius thermophilus JW/NM-WN-LF.</title>
        <authorList>
            <person name="Zhao B."/>
            <person name="Mesbah N.M."/>
            <person name="Dalin E."/>
            <person name="Goodwin L."/>
            <person name="Nolan M."/>
            <person name="Pitluck S."/>
            <person name="Chertkov O."/>
            <person name="Brettin T.S."/>
            <person name="Han J."/>
            <person name="Larimer F.W."/>
            <person name="Land M.L."/>
            <person name="Hauser L."/>
            <person name="Kyrpides N."/>
            <person name="Wiegel J."/>
        </authorList>
    </citation>
    <scope>NUCLEOTIDE SEQUENCE [LARGE SCALE GENOMIC DNA]</scope>
    <source>
        <strain evidence="4">ATCC BAA-1301 / DSM 18059 / JW/NM-WN-LF</strain>
    </source>
</reference>
<accession>B2A669</accession>
<dbReference type="AlphaFoldDB" id="B2A669"/>
<sequence length="241" mass="26949">MLTKGGIRLLRVSKVLVVCLLVSGLLFTSLGGGQVQAASETHTVSSGETLWRISQWYDVSLEDLRSVNNIWHNYIYPGQTLTIPSGQETETKESSNEIQETETEGSNSESQDTESESSWRRLDISSYERDLIARIVYSEARGEPYEGQVAVASVVINRVLDNRWPNNVEGVIFEPLAFTPVHNGQFWLTPNQTAYDAVEDALKGWDPSDGATFFYNPITATSSWIFTRTTIKQIGSHVFAY</sequence>
<dbReference type="Gene3D" id="1.10.10.2520">
    <property type="entry name" value="Cell wall hydrolase SleB, domain 1"/>
    <property type="match status" value="1"/>
</dbReference>
<evidence type="ECO:0000313" key="3">
    <source>
        <dbReference type="EMBL" id="ACB84080.1"/>
    </source>
</evidence>
<name>B2A669_NATTJ</name>
<dbReference type="eggNOG" id="COG3773">
    <property type="taxonomic scope" value="Bacteria"/>
</dbReference>